<protein>
    <submittedName>
        <fullName evidence="1">Uncharacterized protein</fullName>
    </submittedName>
</protein>
<accession>A0A0E9RVQ6</accession>
<name>A0A0E9RVQ6_ANGAN</name>
<dbReference type="EMBL" id="GBXM01062726">
    <property type="protein sequence ID" value="JAH45851.1"/>
    <property type="molecule type" value="Transcribed_RNA"/>
</dbReference>
<organism evidence="1">
    <name type="scientific">Anguilla anguilla</name>
    <name type="common">European freshwater eel</name>
    <name type="synonym">Muraena anguilla</name>
    <dbReference type="NCBI Taxonomy" id="7936"/>
    <lineage>
        <taxon>Eukaryota</taxon>
        <taxon>Metazoa</taxon>
        <taxon>Chordata</taxon>
        <taxon>Craniata</taxon>
        <taxon>Vertebrata</taxon>
        <taxon>Euteleostomi</taxon>
        <taxon>Actinopterygii</taxon>
        <taxon>Neopterygii</taxon>
        <taxon>Teleostei</taxon>
        <taxon>Anguilliformes</taxon>
        <taxon>Anguillidae</taxon>
        <taxon>Anguilla</taxon>
    </lineage>
</organism>
<reference evidence="1" key="2">
    <citation type="journal article" date="2015" name="Fish Shellfish Immunol.">
        <title>Early steps in the European eel (Anguilla anguilla)-Vibrio vulnificus interaction in the gills: Role of the RtxA13 toxin.</title>
        <authorList>
            <person name="Callol A."/>
            <person name="Pajuelo D."/>
            <person name="Ebbesson L."/>
            <person name="Teles M."/>
            <person name="MacKenzie S."/>
            <person name="Amaro C."/>
        </authorList>
    </citation>
    <scope>NUCLEOTIDE SEQUENCE</scope>
</reference>
<proteinExistence type="predicted"/>
<reference evidence="1" key="1">
    <citation type="submission" date="2014-11" db="EMBL/GenBank/DDBJ databases">
        <authorList>
            <person name="Amaro Gonzalez C."/>
        </authorList>
    </citation>
    <scope>NUCLEOTIDE SEQUENCE</scope>
</reference>
<sequence>MLAYRGRKLYIVNFHSISWLIGEQGLPPRCCSWRVCPLLEVCC</sequence>
<evidence type="ECO:0000313" key="1">
    <source>
        <dbReference type="EMBL" id="JAH32555.1"/>
    </source>
</evidence>
<dbReference type="EMBL" id="GBXM01076022">
    <property type="protein sequence ID" value="JAH32555.1"/>
    <property type="molecule type" value="Transcribed_RNA"/>
</dbReference>
<dbReference type="AlphaFoldDB" id="A0A0E9RVQ6"/>